<keyword evidence="1" id="KW-1133">Transmembrane helix</keyword>
<organism evidence="2 3">
    <name type="scientific">Citreimonas salinaria</name>
    <dbReference type="NCBI Taxonomy" id="321339"/>
    <lineage>
        <taxon>Bacteria</taxon>
        <taxon>Pseudomonadati</taxon>
        <taxon>Pseudomonadota</taxon>
        <taxon>Alphaproteobacteria</taxon>
        <taxon>Rhodobacterales</taxon>
        <taxon>Roseobacteraceae</taxon>
        <taxon>Citreimonas</taxon>
    </lineage>
</organism>
<keyword evidence="3" id="KW-1185">Reference proteome</keyword>
<keyword evidence="1" id="KW-0472">Membrane</keyword>
<reference evidence="2 3" key="1">
    <citation type="submission" date="2016-10" db="EMBL/GenBank/DDBJ databases">
        <authorList>
            <person name="de Groot N.N."/>
        </authorList>
    </citation>
    <scope>NUCLEOTIDE SEQUENCE [LARGE SCALE GENOMIC DNA]</scope>
    <source>
        <strain evidence="2 3">DSM 26880</strain>
    </source>
</reference>
<protein>
    <submittedName>
        <fullName evidence="2">Rod shape-determining protein MreD</fullName>
    </submittedName>
</protein>
<gene>
    <name evidence="2" type="ORF">SAMN05444340_10783</name>
</gene>
<feature type="transmembrane region" description="Helical" evidence="1">
    <location>
        <begin position="142"/>
        <end position="162"/>
    </location>
</feature>
<evidence type="ECO:0000313" key="2">
    <source>
        <dbReference type="EMBL" id="SDY40159.1"/>
    </source>
</evidence>
<proteinExistence type="predicted"/>
<evidence type="ECO:0000256" key="1">
    <source>
        <dbReference type="SAM" id="Phobius"/>
    </source>
</evidence>
<dbReference type="AlphaFoldDB" id="A0A1H3JKQ6"/>
<name>A0A1H3JKQ6_9RHOB</name>
<evidence type="ECO:0000313" key="3">
    <source>
        <dbReference type="Proteomes" id="UP000199286"/>
    </source>
</evidence>
<dbReference type="EMBL" id="FNPF01000007">
    <property type="protein sequence ID" value="SDY40159.1"/>
    <property type="molecule type" value="Genomic_DNA"/>
</dbReference>
<accession>A0A1H3JKQ6</accession>
<dbReference type="Proteomes" id="UP000199286">
    <property type="component" value="Unassembled WGS sequence"/>
</dbReference>
<dbReference type="RefSeq" id="WP_089883090.1">
    <property type="nucleotide sequence ID" value="NZ_FNPF01000007.1"/>
</dbReference>
<sequence>MAERSGTRLWLMRAVYPTLALLILFAQLLPMQAAPARIAGPDLLVALTFVWALRRPDYVPMLSIAAVMLLADLLTQRPPGLWAALVLLAAEWLKAQDRRVRGNTFFAEWLTVATALMVIAVIYRVVLGLLVPGPGTLAMHAIQYGMTLAAYPLVAAISHIAFGVRHSAPGEFDPVGRGA</sequence>
<dbReference type="STRING" id="321339.SAMN05444340_10783"/>
<feature type="transmembrane region" description="Helical" evidence="1">
    <location>
        <begin position="109"/>
        <end position="130"/>
    </location>
</feature>
<keyword evidence="1" id="KW-0812">Transmembrane</keyword>
<dbReference type="OrthoDB" id="7629477at2"/>